<name>A0A1Q3EGI6_LENED</name>
<gene>
    <name evidence="1" type="ORF">LENED_008239</name>
</gene>
<sequence>MNSYQISLPFDVSFAHRFLYNAKNQLPWALVKPWSHFTLASAVQVVTEIDFRSSLQKIQTLDAIPTSRTN</sequence>
<reference evidence="1 2" key="1">
    <citation type="submission" date="2016-08" db="EMBL/GenBank/DDBJ databases">
        <authorList>
            <consortium name="Lentinula edodes genome sequencing consortium"/>
            <person name="Sakamoto Y."/>
            <person name="Nakade K."/>
            <person name="Sato S."/>
            <person name="Yoshida Y."/>
            <person name="Miyazaki K."/>
            <person name="Natsume S."/>
            <person name="Konno N."/>
        </authorList>
    </citation>
    <scope>NUCLEOTIDE SEQUENCE [LARGE SCALE GENOMIC DNA]</scope>
    <source>
        <strain evidence="1 2">NBRC 111202</strain>
    </source>
</reference>
<dbReference type="Proteomes" id="UP000188533">
    <property type="component" value="Unassembled WGS sequence"/>
</dbReference>
<protein>
    <submittedName>
        <fullName evidence="1">Uncharacterized protein</fullName>
    </submittedName>
</protein>
<evidence type="ECO:0000313" key="1">
    <source>
        <dbReference type="EMBL" id="GAW06323.1"/>
    </source>
</evidence>
<evidence type="ECO:0000313" key="2">
    <source>
        <dbReference type="Proteomes" id="UP000188533"/>
    </source>
</evidence>
<accession>A0A1Q3EGI6</accession>
<keyword evidence="2" id="KW-1185">Reference proteome</keyword>
<dbReference type="EMBL" id="BDGU01000315">
    <property type="protein sequence ID" value="GAW06323.1"/>
    <property type="molecule type" value="Genomic_DNA"/>
</dbReference>
<reference evidence="1 2" key="2">
    <citation type="submission" date="2017-02" db="EMBL/GenBank/DDBJ databases">
        <title>A genome survey and senescence transcriptome analysis in Lentinula edodes.</title>
        <authorList>
            <person name="Sakamoto Y."/>
            <person name="Nakade K."/>
            <person name="Sato S."/>
            <person name="Yoshida Y."/>
            <person name="Miyazaki K."/>
            <person name="Natsume S."/>
            <person name="Konno N."/>
        </authorList>
    </citation>
    <scope>NUCLEOTIDE SEQUENCE [LARGE SCALE GENOMIC DNA]</scope>
    <source>
        <strain evidence="1 2">NBRC 111202</strain>
    </source>
</reference>
<dbReference type="AlphaFoldDB" id="A0A1Q3EGI6"/>
<organism evidence="1 2">
    <name type="scientific">Lentinula edodes</name>
    <name type="common">Shiitake mushroom</name>
    <name type="synonym">Lentinus edodes</name>
    <dbReference type="NCBI Taxonomy" id="5353"/>
    <lineage>
        <taxon>Eukaryota</taxon>
        <taxon>Fungi</taxon>
        <taxon>Dikarya</taxon>
        <taxon>Basidiomycota</taxon>
        <taxon>Agaricomycotina</taxon>
        <taxon>Agaricomycetes</taxon>
        <taxon>Agaricomycetidae</taxon>
        <taxon>Agaricales</taxon>
        <taxon>Marasmiineae</taxon>
        <taxon>Omphalotaceae</taxon>
        <taxon>Lentinula</taxon>
    </lineage>
</organism>
<comment type="caution">
    <text evidence="1">The sequence shown here is derived from an EMBL/GenBank/DDBJ whole genome shotgun (WGS) entry which is preliminary data.</text>
</comment>
<proteinExistence type="predicted"/>